<evidence type="ECO:0000313" key="2">
    <source>
        <dbReference type="Proteomes" id="UP000003136"/>
    </source>
</evidence>
<dbReference type="EMBL" id="ABVQ01000037">
    <property type="protein sequence ID" value="EEC56698.1"/>
    <property type="molecule type" value="Genomic_DNA"/>
</dbReference>
<sequence length="111" mass="12480">MEIQKLKEYVKAAENISNMLYANDVSGAQQIIGDTVKNVNNIYLGYINRTDELEGRGIEVPVDILLSQMQNLMTAIDSKDTIMLADTLLYEIKEGMLFFTDIENELGGTQE</sequence>
<protein>
    <recommendedName>
        <fullName evidence="3">LXG domain-containing protein</fullName>
    </recommendedName>
</protein>
<evidence type="ECO:0000313" key="1">
    <source>
        <dbReference type="EMBL" id="EEC56698.1"/>
    </source>
</evidence>
<reference evidence="1 2" key="1">
    <citation type="submission" date="2008-11" db="EMBL/GenBank/DDBJ databases">
        <title>Draft genome sequence of Bacteroides pectinophilus (ATCC 43243).</title>
        <authorList>
            <person name="Sudarsanam P."/>
            <person name="Ley R."/>
            <person name="Guruge J."/>
            <person name="Turnbaugh P.J."/>
            <person name="Mahowald M."/>
            <person name="Liep D."/>
            <person name="Gordon J."/>
        </authorList>
    </citation>
    <scope>NUCLEOTIDE SEQUENCE [LARGE SCALE GENOMIC DNA]</scope>
    <source>
        <strain evidence="1 2">ATCC 43243</strain>
    </source>
</reference>
<reference evidence="1 2" key="2">
    <citation type="submission" date="2008-11" db="EMBL/GenBank/DDBJ databases">
        <authorList>
            <person name="Fulton L."/>
            <person name="Clifton S."/>
            <person name="Fulton B."/>
            <person name="Xu J."/>
            <person name="Minx P."/>
            <person name="Pepin K.H."/>
            <person name="Johnson M."/>
            <person name="Bhonagiri V."/>
            <person name="Nash W.E."/>
            <person name="Mardis E.R."/>
            <person name="Wilson R.K."/>
        </authorList>
    </citation>
    <scope>NUCLEOTIDE SEQUENCE [LARGE SCALE GENOMIC DNA]</scope>
    <source>
        <strain evidence="1 2">ATCC 43243</strain>
    </source>
</reference>
<dbReference type="AlphaFoldDB" id="B7AWV7"/>
<evidence type="ECO:0008006" key="3">
    <source>
        <dbReference type="Google" id="ProtNLM"/>
    </source>
</evidence>
<organism evidence="1 2">
    <name type="scientific">[Bacteroides] pectinophilus ATCC 43243</name>
    <dbReference type="NCBI Taxonomy" id="483218"/>
    <lineage>
        <taxon>Bacteria</taxon>
        <taxon>Bacillati</taxon>
        <taxon>Bacillota</taxon>
        <taxon>Clostridia</taxon>
        <taxon>Eubacteriales</taxon>
    </lineage>
</organism>
<accession>B7AWV7</accession>
<dbReference type="HOGENOM" id="CLU_2153281_0_0_9"/>
<dbReference type="Proteomes" id="UP000003136">
    <property type="component" value="Unassembled WGS sequence"/>
</dbReference>
<dbReference type="STRING" id="483218.BACPEC_03207"/>
<proteinExistence type="predicted"/>
<keyword evidence="2" id="KW-1185">Reference proteome</keyword>
<gene>
    <name evidence="1" type="ORF">BACPEC_03207</name>
</gene>
<name>B7AWV7_9FIRM</name>
<comment type="caution">
    <text evidence="1">The sequence shown here is derived from an EMBL/GenBank/DDBJ whole genome shotgun (WGS) entry which is preliminary data.</text>
</comment>